<evidence type="ECO:0000259" key="2">
    <source>
        <dbReference type="Pfam" id="PF00856"/>
    </source>
</evidence>
<proteinExistence type="predicted"/>
<dbReference type="CDD" id="cd08161">
    <property type="entry name" value="SET"/>
    <property type="match status" value="1"/>
</dbReference>
<dbReference type="InterPro" id="IPR001214">
    <property type="entry name" value="SET_dom"/>
</dbReference>
<keyword evidence="4" id="KW-1185">Reference proteome</keyword>
<feature type="region of interest" description="Disordered" evidence="1">
    <location>
        <begin position="504"/>
        <end position="529"/>
    </location>
</feature>
<sequence>MKFGKGEGESKALTRFTKAVEVFLERHRSGGSQGELHAMFSGPGLEEGQFHSAAFCPKRTWLRGLDGFSSAFAGTVFCGIDEVRVGQVKSGDDNVCSAVAARLVGRFVAAQSGSTTSATKQPFKIEAPVRVVAVDSNSNSNLVLTKRVSKAVVATEPIKKGRIIGLFDGTYHYDFDFQKDTGVEDRYLRERYTFEVEALAPNAASIRKTTAKKSTATALPPLLNPPTPSPKRKGLKKKDVAKDASNLSQEMNMDDEGTFVLEGDPTAGYYGWVWEVNDVTQLSPDEDPGKHVRGVNTCREPNVERMELLILGWPFVFLVAVKDIAQGEELLMDYGNNWGYQLEKYEDHKTYYELLKPMNQLIKEELQPLLEKKNAFPSFDGPTIFSTLKQGLNPGSPNKIPQNQTTLTAGEKQAIHSLLGTLSEMNSVCAELSTAFCLPLTVQPSQLNELNYEKGLGLKKDSIVDESNGHDAEVDDDVVKWIPVPDHPPILKAPPSKLIKHELKRRKLEDGSTSKSAGDSSRIFFQNKI</sequence>
<accession>A0A1Y2CWS2</accession>
<evidence type="ECO:0000256" key="1">
    <source>
        <dbReference type="SAM" id="MobiDB-lite"/>
    </source>
</evidence>
<dbReference type="AlphaFoldDB" id="A0A1Y2CWS2"/>
<evidence type="ECO:0000313" key="4">
    <source>
        <dbReference type="Proteomes" id="UP000193642"/>
    </source>
</evidence>
<organism evidence="3 4">
    <name type="scientific">Rhizoclosmatium globosum</name>
    <dbReference type="NCBI Taxonomy" id="329046"/>
    <lineage>
        <taxon>Eukaryota</taxon>
        <taxon>Fungi</taxon>
        <taxon>Fungi incertae sedis</taxon>
        <taxon>Chytridiomycota</taxon>
        <taxon>Chytridiomycota incertae sedis</taxon>
        <taxon>Chytridiomycetes</taxon>
        <taxon>Chytridiales</taxon>
        <taxon>Chytriomycetaceae</taxon>
        <taxon>Rhizoclosmatium</taxon>
    </lineage>
</organism>
<reference evidence="3 4" key="1">
    <citation type="submission" date="2016-07" db="EMBL/GenBank/DDBJ databases">
        <title>Pervasive Adenine N6-methylation of Active Genes in Fungi.</title>
        <authorList>
            <consortium name="DOE Joint Genome Institute"/>
            <person name="Mondo S.J."/>
            <person name="Dannebaum R.O."/>
            <person name="Kuo R.C."/>
            <person name="Labutti K."/>
            <person name="Haridas S."/>
            <person name="Kuo A."/>
            <person name="Salamov A."/>
            <person name="Ahrendt S.R."/>
            <person name="Lipzen A."/>
            <person name="Sullivan W."/>
            <person name="Andreopoulos W.B."/>
            <person name="Clum A."/>
            <person name="Lindquist E."/>
            <person name="Daum C."/>
            <person name="Ramamoorthy G.K."/>
            <person name="Gryganskyi A."/>
            <person name="Culley D."/>
            <person name="Magnuson J.K."/>
            <person name="James T.Y."/>
            <person name="O'Malley M.A."/>
            <person name="Stajich J.E."/>
            <person name="Spatafora J.W."/>
            <person name="Visel A."/>
            <person name="Grigoriev I.V."/>
        </authorList>
    </citation>
    <scope>NUCLEOTIDE SEQUENCE [LARGE SCALE GENOMIC DNA]</scope>
    <source>
        <strain evidence="3 4">JEL800</strain>
    </source>
</reference>
<feature type="domain" description="SET" evidence="2">
    <location>
        <begin position="151"/>
        <end position="335"/>
    </location>
</feature>
<name>A0A1Y2CWS2_9FUNG</name>
<dbReference type="Pfam" id="PF00856">
    <property type="entry name" value="SET"/>
    <property type="match status" value="1"/>
</dbReference>
<gene>
    <name evidence="3" type="ORF">BCR33DRAFT_712516</name>
</gene>
<evidence type="ECO:0000313" key="3">
    <source>
        <dbReference type="EMBL" id="ORY51470.1"/>
    </source>
</evidence>
<dbReference type="Proteomes" id="UP000193642">
    <property type="component" value="Unassembled WGS sequence"/>
</dbReference>
<dbReference type="Gene3D" id="2.170.270.10">
    <property type="entry name" value="SET domain"/>
    <property type="match status" value="1"/>
</dbReference>
<dbReference type="OrthoDB" id="332390at2759"/>
<feature type="compositionally biased region" description="Low complexity" evidence="1">
    <location>
        <begin position="210"/>
        <end position="221"/>
    </location>
</feature>
<dbReference type="SUPFAM" id="SSF82199">
    <property type="entry name" value="SET domain"/>
    <property type="match status" value="1"/>
</dbReference>
<dbReference type="InterPro" id="IPR046341">
    <property type="entry name" value="SET_dom_sf"/>
</dbReference>
<comment type="caution">
    <text evidence="3">The sequence shown here is derived from an EMBL/GenBank/DDBJ whole genome shotgun (WGS) entry which is preliminary data.</text>
</comment>
<dbReference type="EMBL" id="MCGO01000005">
    <property type="protein sequence ID" value="ORY51470.1"/>
    <property type="molecule type" value="Genomic_DNA"/>
</dbReference>
<protein>
    <recommendedName>
        <fullName evidence="2">SET domain-containing protein</fullName>
    </recommendedName>
</protein>
<feature type="region of interest" description="Disordered" evidence="1">
    <location>
        <begin position="210"/>
        <end position="239"/>
    </location>
</feature>